<sequence length="136" mass="15225">MPYAKRGSRLRKRVWRCKLTDGSKFEAAFADRSLDPRTQSLRIPGHYPALSKLRAWLDTHEQKICSIGTRGGDVPASLGAQISWTEICRARKPSSKIVSAVASFESVPLNCHLGYALEGFQNLYNEDAMRTSSLLR</sequence>
<protein>
    <submittedName>
        <fullName evidence="1">Uncharacterized protein</fullName>
    </submittedName>
</protein>
<dbReference type="Proteomes" id="UP000014071">
    <property type="component" value="Unassembled WGS sequence"/>
</dbReference>
<evidence type="ECO:0000313" key="1">
    <source>
        <dbReference type="EMBL" id="GAC99724.1"/>
    </source>
</evidence>
<keyword evidence="2" id="KW-1185">Reference proteome</keyword>
<dbReference type="HOGENOM" id="CLU_1876337_0_0_1"/>
<evidence type="ECO:0000313" key="2">
    <source>
        <dbReference type="Proteomes" id="UP000014071"/>
    </source>
</evidence>
<gene>
    <name evidence="1" type="ORF">PHSY_007327</name>
</gene>
<dbReference type="AlphaFoldDB" id="R9PED7"/>
<proteinExistence type="predicted"/>
<accession>R9PED7</accession>
<name>R9PED7_PSEHS</name>
<organism evidence="1 2">
    <name type="scientific">Pseudozyma hubeiensis (strain SY62)</name>
    <name type="common">Yeast</name>
    <dbReference type="NCBI Taxonomy" id="1305764"/>
    <lineage>
        <taxon>Eukaryota</taxon>
        <taxon>Fungi</taxon>
        <taxon>Dikarya</taxon>
        <taxon>Basidiomycota</taxon>
        <taxon>Ustilaginomycotina</taxon>
        <taxon>Ustilaginomycetes</taxon>
        <taxon>Ustilaginales</taxon>
        <taxon>Ustilaginaceae</taxon>
        <taxon>Pseudozyma</taxon>
    </lineage>
</organism>
<reference evidence="2" key="1">
    <citation type="journal article" date="2013" name="Genome Announc.">
        <title>Draft genome sequence of the basidiomycetous yeast-like fungus Pseudozyma hubeiensis SY62, which produces an abundant amount of the biosurfactant mannosylerythritol lipids.</title>
        <authorList>
            <person name="Konishi M."/>
            <person name="Hatada Y."/>
            <person name="Horiuchi J."/>
        </authorList>
    </citation>
    <scope>NUCLEOTIDE SEQUENCE [LARGE SCALE GENOMIC DNA]</scope>
    <source>
        <strain evidence="2">SY62</strain>
    </source>
</reference>
<dbReference type="EMBL" id="DF238832">
    <property type="protein sequence ID" value="GAC99724.1"/>
    <property type="molecule type" value="Genomic_DNA"/>
</dbReference>
<dbReference type="GeneID" id="24112590"/>
<dbReference type="RefSeq" id="XP_012193311.1">
    <property type="nucleotide sequence ID" value="XM_012337921.1"/>
</dbReference>